<organism evidence="3 4">
    <name type="scientific">Chrysodeixis includens</name>
    <name type="common">Soybean looper</name>
    <name type="synonym">Pseudoplusia includens</name>
    <dbReference type="NCBI Taxonomy" id="689277"/>
    <lineage>
        <taxon>Eukaryota</taxon>
        <taxon>Metazoa</taxon>
        <taxon>Ecdysozoa</taxon>
        <taxon>Arthropoda</taxon>
        <taxon>Hexapoda</taxon>
        <taxon>Insecta</taxon>
        <taxon>Pterygota</taxon>
        <taxon>Neoptera</taxon>
        <taxon>Endopterygota</taxon>
        <taxon>Lepidoptera</taxon>
        <taxon>Glossata</taxon>
        <taxon>Ditrysia</taxon>
        <taxon>Noctuoidea</taxon>
        <taxon>Noctuidae</taxon>
        <taxon>Plusiinae</taxon>
        <taxon>Chrysodeixis</taxon>
    </lineage>
</organism>
<dbReference type="Proteomes" id="UP001154114">
    <property type="component" value="Chromosome 3"/>
</dbReference>
<evidence type="ECO:0000313" key="4">
    <source>
        <dbReference type="Proteomes" id="UP001154114"/>
    </source>
</evidence>
<keyword evidence="2" id="KW-1133">Transmembrane helix</keyword>
<feature type="compositionally biased region" description="Low complexity" evidence="1">
    <location>
        <begin position="116"/>
        <end position="128"/>
    </location>
</feature>
<feature type="compositionally biased region" description="Basic residues" evidence="1">
    <location>
        <begin position="133"/>
        <end position="145"/>
    </location>
</feature>
<protein>
    <submittedName>
        <fullName evidence="3">Uncharacterized protein</fullName>
    </submittedName>
</protein>
<evidence type="ECO:0000256" key="2">
    <source>
        <dbReference type="SAM" id="Phobius"/>
    </source>
</evidence>
<dbReference type="AlphaFoldDB" id="A0A9N8PZF8"/>
<sequence length="178" mass="20591">MSKYCLYLFQNCYIIICVILNIVLDYTMMMAFSRKIFIGVCRSTLHGEQRVPHGAHAVQLLQHGVHVARGARVLQPHQPRRRPRAHARHVLPLRQRHALVAVEHVVEQRGERGHVGHAAVHQRQQQVRGGRGGARRAAQRRHRLHTRDPRAPRLAARHAAPRPRVRPQELRRYLLNQS</sequence>
<keyword evidence="4" id="KW-1185">Reference proteome</keyword>
<keyword evidence="2" id="KW-0472">Membrane</keyword>
<feature type="compositionally biased region" description="Basic residues" evidence="1">
    <location>
        <begin position="155"/>
        <end position="165"/>
    </location>
</feature>
<name>A0A9N8PZF8_CHRIL</name>
<feature type="region of interest" description="Disordered" evidence="1">
    <location>
        <begin position="111"/>
        <end position="165"/>
    </location>
</feature>
<accession>A0A9N8PZF8</accession>
<feature type="transmembrane region" description="Helical" evidence="2">
    <location>
        <begin position="6"/>
        <end position="24"/>
    </location>
</feature>
<gene>
    <name evidence="3" type="ORF">CINC_LOCUS9263</name>
</gene>
<reference evidence="3" key="1">
    <citation type="submission" date="2021-12" db="EMBL/GenBank/DDBJ databases">
        <authorList>
            <person name="King R."/>
        </authorList>
    </citation>
    <scope>NUCLEOTIDE SEQUENCE</scope>
</reference>
<evidence type="ECO:0000313" key="3">
    <source>
        <dbReference type="EMBL" id="CAD0195308.1"/>
    </source>
</evidence>
<evidence type="ECO:0000256" key="1">
    <source>
        <dbReference type="SAM" id="MobiDB-lite"/>
    </source>
</evidence>
<keyword evidence="2" id="KW-0812">Transmembrane</keyword>
<proteinExistence type="predicted"/>
<dbReference type="EMBL" id="LR824006">
    <property type="protein sequence ID" value="CAD0195308.1"/>
    <property type="molecule type" value="Genomic_DNA"/>
</dbReference>